<feature type="non-terminal residue" evidence="2">
    <location>
        <position position="1"/>
    </location>
</feature>
<evidence type="ECO:0000313" key="2">
    <source>
        <dbReference type="EMBL" id="OQU77518.1"/>
    </source>
</evidence>
<reference evidence="3" key="2">
    <citation type="journal article" date="2018" name="Plant J.">
        <title>The Sorghum bicolor reference genome: improved assembly, gene annotations, a transcriptome atlas, and signatures of genome organization.</title>
        <authorList>
            <person name="McCormick R.F."/>
            <person name="Truong S.K."/>
            <person name="Sreedasyam A."/>
            <person name="Jenkins J."/>
            <person name="Shu S."/>
            <person name="Sims D."/>
            <person name="Kennedy M."/>
            <person name="Amirebrahimi M."/>
            <person name="Weers B.D."/>
            <person name="McKinley B."/>
            <person name="Mattison A."/>
            <person name="Morishige D.T."/>
            <person name="Grimwood J."/>
            <person name="Schmutz J."/>
            <person name="Mullet J.E."/>
        </authorList>
    </citation>
    <scope>NUCLEOTIDE SEQUENCE [LARGE SCALE GENOMIC DNA]</scope>
    <source>
        <strain evidence="3">cv. BTx623</strain>
    </source>
</reference>
<organism evidence="2 3">
    <name type="scientific">Sorghum bicolor</name>
    <name type="common">Sorghum</name>
    <name type="synonym">Sorghum vulgare</name>
    <dbReference type="NCBI Taxonomy" id="4558"/>
    <lineage>
        <taxon>Eukaryota</taxon>
        <taxon>Viridiplantae</taxon>
        <taxon>Streptophyta</taxon>
        <taxon>Embryophyta</taxon>
        <taxon>Tracheophyta</taxon>
        <taxon>Spermatophyta</taxon>
        <taxon>Magnoliopsida</taxon>
        <taxon>Liliopsida</taxon>
        <taxon>Poales</taxon>
        <taxon>Poaceae</taxon>
        <taxon>PACMAD clade</taxon>
        <taxon>Panicoideae</taxon>
        <taxon>Andropogonodae</taxon>
        <taxon>Andropogoneae</taxon>
        <taxon>Sorghinae</taxon>
        <taxon>Sorghum</taxon>
    </lineage>
</organism>
<feature type="region of interest" description="Disordered" evidence="1">
    <location>
        <begin position="1"/>
        <end position="57"/>
    </location>
</feature>
<dbReference type="InParanoid" id="A0A1Z5R150"/>
<proteinExistence type="predicted"/>
<evidence type="ECO:0000256" key="1">
    <source>
        <dbReference type="SAM" id="MobiDB-lite"/>
    </source>
</evidence>
<reference evidence="2 3" key="1">
    <citation type="journal article" date="2009" name="Nature">
        <title>The Sorghum bicolor genome and the diversification of grasses.</title>
        <authorList>
            <person name="Paterson A.H."/>
            <person name="Bowers J.E."/>
            <person name="Bruggmann R."/>
            <person name="Dubchak I."/>
            <person name="Grimwood J."/>
            <person name="Gundlach H."/>
            <person name="Haberer G."/>
            <person name="Hellsten U."/>
            <person name="Mitros T."/>
            <person name="Poliakov A."/>
            <person name="Schmutz J."/>
            <person name="Spannagl M."/>
            <person name="Tang H."/>
            <person name="Wang X."/>
            <person name="Wicker T."/>
            <person name="Bharti A.K."/>
            <person name="Chapman J."/>
            <person name="Feltus F.A."/>
            <person name="Gowik U."/>
            <person name="Grigoriev I.V."/>
            <person name="Lyons E."/>
            <person name="Maher C.A."/>
            <person name="Martis M."/>
            <person name="Narechania A."/>
            <person name="Otillar R.P."/>
            <person name="Penning B.W."/>
            <person name="Salamov A.A."/>
            <person name="Wang Y."/>
            <person name="Zhang L."/>
            <person name="Carpita N.C."/>
            <person name="Freeling M."/>
            <person name="Gingle A.R."/>
            <person name="Hash C.T."/>
            <person name="Keller B."/>
            <person name="Klein P."/>
            <person name="Kresovich S."/>
            <person name="McCann M.C."/>
            <person name="Ming R."/>
            <person name="Peterson D.G."/>
            <person name="Mehboob-ur-Rahman"/>
            <person name="Ware D."/>
            <person name="Westhoff P."/>
            <person name="Mayer K.F."/>
            <person name="Messing J."/>
            <person name="Rokhsar D.S."/>
        </authorList>
    </citation>
    <scope>NUCLEOTIDE SEQUENCE [LARGE SCALE GENOMIC DNA]</scope>
    <source>
        <strain evidence="3">cv. BTx623</strain>
    </source>
</reference>
<gene>
    <name evidence="2" type="ORF">SORBI_3009G061500</name>
</gene>
<feature type="compositionally biased region" description="Basic residues" evidence="1">
    <location>
        <begin position="1"/>
        <end position="10"/>
    </location>
</feature>
<dbReference type="Gramene" id="OQU77518">
    <property type="protein sequence ID" value="OQU77518"/>
    <property type="gene ID" value="SORBI_3009G061500"/>
</dbReference>
<dbReference type="Proteomes" id="UP000000768">
    <property type="component" value="Chromosome 9"/>
</dbReference>
<accession>A0A1Z5R150</accession>
<dbReference type="EMBL" id="CM000768">
    <property type="protein sequence ID" value="OQU77518.1"/>
    <property type="molecule type" value="Genomic_DNA"/>
</dbReference>
<evidence type="ECO:0000313" key="3">
    <source>
        <dbReference type="Proteomes" id="UP000000768"/>
    </source>
</evidence>
<sequence length="217" mass="23416">GPACRRHPLRPRSTLSLPPLPHNLAGPARPRQRDPRISPLSALPQSTRSPLDPSLPRTPECGRHCWHAGGAPWTGPYDPLSLYKRRQRPAHARRIHPAPPRAFSLAAAHPITAAAAAIAEGRPELLISPSRPPRTRTLVPLASKEHNAPTAPLLAVNWCSQRRPPCSLEHLAVAVRPAATSLPFVPAAAAENPCPTARFLCYACLCVSYIEGKVDQG</sequence>
<name>A0A1Z5R150_SORBI</name>
<keyword evidence="3" id="KW-1185">Reference proteome</keyword>
<dbReference type="AlphaFoldDB" id="A0A1Z5R150"/>
<protein>
    <submittedName>
        <fullName evidence="2">Uncharacterized protein</fullName>
    </submittedName>
</protein>